<evidence type="ECO:0000313" key="1">
    <source>
        <dbReference type="EMBL" id="MDV6271115.1"/>
    </source>
</evidence>
<dbReference type="RefSeq" id="WP_317545577.1">
    <property type="nucleotide sequence ID" value="NZ_JAWLKB010000031.1"/>
</dbReference>
<organism evidence="1 2">
    <name type="scientific">Rhodococcus globerulus</name>
    <dbReference type="NCBI Taxonomy" id="33008"/>
    <lineage>
        <taxon>Bacteria</taxon>
        <taxon>Bacillati</taxon>
        <taxon>Actinomycetota</taxon>
        <taxon>Actinomycetes</taxon>
        <taxon>Mycobacteriales</taxon>
        <taxon>Nocardiaceae</taxon>
        <taxon>Rhodococcus</taxon>
    </lineage>
</organism>
<accession>A0ABU4C3N7</accession>
<evidence type="ECO:0000313" key="2">
    <source>
        <dbReference type="Proteomes" id="UP001185927"/>
    </source>
</evidence>
<sequence>MTSPDPTTPEGFFNGLGGLAAFSTKTREEYEEEWFGKVATSTSKLVGFHGILEGFKTAIGNRIDALLGRVDNFEDGQLALNGRVDLLSPMQDYASAYANTAGGISAAGQFGFTNQVGPLKNAHLSGGKLVLDDYGLWDIQCQIWCDFTLLDGMVEWEIRVLKPDNTIFSRTRARLDSKAIFSSTNLASVVVPAVGYQVQIYINEIAPGRGVIGGPTFNRLTVKHISRNTTTGDTGA</sequence>
<proteinExistence type="predicted"/>
<name>A0ABU4C3N7_RHOGO</name>
<dbReference type="EMBL" id="JAWLKB010000031">
    <property type="protein sequence ID" value="MDV6271115.1"/>
    <property type="molecule type" value="Genomic_DNA"/>
</dbReference>
<gene>
    <name evidence="1" type="ORF">R3Q16_31290</name>
</gene>
<protein>
    <submittedName>
        <fullName evidence="1">Uncharacterized protein</fullName>
    </submittedName>
</protein>
<dbReference type="Proteomes" id="UP001185927">
    <property type="component" value="Unassembled WGS sequence"/>
</dbReference>
<comment type="caution">
    <text evidence="1">The sequence shown here is derived from an EMBL/GenBank/DDBJ whole genome shotgun (WGS) entry which is preliminary data.</text>
</comment>
<reference evidence="1 2" key="1">
    <citation type="submission" date="2023-10" db="EMBL/GenBank/DDBJ databases">
        <title>Development of a sustainable strategy for remediation of hydrocarbon-contaminated territories based on the waste exchange concept.</title>
        <authorList>
            <person name="Krivoruchko A."/>
        </authorList>
    </citation>
    <scope>NUCLEOTIDE SEQUENCE [LARGE SCALE GENOMIC DNA]</scope>
    <source>
        <strain evidence="1 2">IEGM 1203</strain>
    </source>
</reference>
<keyword evidence="2" id="KW-1185">Reference proteome</keyword>